<dbReference type="KEGG" id="cqn:G7Y29_03820"/>
<organism evidence="1 2">
    <name type="scientific">Corynebacterium qintianiae</name>
    <dbReference type="NCBI Taxonomy" id="2709392"/>
    <lineage>
        <taxon>Bacteria</taxon>
        <taxon>Bacillati</taxon>
        <taxon>Actinomycetota</taxon>
        <taxon>Actinomycetes</taxon>
        <taxon>Mycobacteriales</taxon>
        <taxon>Corynebacteriaceae</taxon>
        <taxon>Corynebacterium</taxon>
    </lineage>
</organism>
<dbReference type="EMBL" id="CP064955">
    <property type="protein sequence ID" value="QPK83928.1"/>
    <property type="molecule type" value="Genomic_DNA"/>
</dbReference>
<dbReference type="AlphaFoldDB" id="A0A7T0KQ16"/>
<protein>
    <submittedName>
        <fullName evidence="1">DUF4442 domain-containing protein</fullName>
    </submittedName>
</protein>
<sequence>MTHTTSSAPRNRMAELWDQVADSPIKRGAFSAFYWFKAPYFRTVMPRIQELVPGSHCTLRIAKWWGVNNHIGTYHVIAALNGAEAAMGLLCESTMPETHRWIPRGMRAEYPAKSTGGLTVTASAQFPDFTAVTRETGGQLVTVTCQLVDDSGNVPVTADIDVWVSAKR</sequence>
<dbReference type="InterPro" id="IPR027961">
    <property type="entry name" value="DUF4442"/>
</dbReference>
<gene>
    <name evidence="1" type="ORF">G7Y29_03820</name>
</gene>
<evidence type="ECO:0000313" key="2">
    <source>
        <dbReference type="Proteomes" id="UP000594586"/>
    </source>
</evidence>
<proteinExistence type="predicted"/>
<dbReference type="SUPFAM" id="SSF54637">
    <property type="entry name" value="Thioesterase/thiol ester dehydrase-isomerase"/>
    <property type="match status" value="1"/>
</dbReference>
<keyword evidence="2" id="KW-1185">Reference proteome</keyword>
<dbReference type="RefSeq" id="WP_165002062.1">
    <property type="nucleotide sequence ID" value="NZ_CP064955.1"/>
</dbReference>
<accession>A0A7T0KQ16</accession>
<dbReference type="Gene3D" id="3.10.129.10">
    <property type="entry name" value="Hotdog Thioesterase"/>
    <property type="match status" value="1"/>
</dbReference>
<dbReference type="Pfam" id="PF14539">
    <property type="entry name" value="DUF4442"/>
    <property type="match status" value="1"/>
</dbReference>
<evidence type="ECO:0000313" key="1">
    <source>
        <dbReference type="EMBL" id="QPK83928.1"/>
    </source>
</evidence>
<dbReference type="Proteomes" id="UP000594586">
    <property type="component" value="Chromosome"/>
</dbReference>
<reference evidence="1 2" key="1">
    <citation type="submission" date="2020-11" db="EMBL/GenBank/DDBJ databases">
        <title>Corynebacterium sp. MC1420.</title>
        <authorList>
            <person name="Zhou J."/>
        </authorList>
    </citation>
    <scope>NUCLEOTIDE SEQUENCE [LARGE SCALE GENOMIC DNA]</scope>
    <source>
        <strain evidence="1 2">MC1420</strain>
    </source>
</reference>
<name>A0A7T0KQ16_9CORY</name>
<dbReference type="InterPro" id="IPR029069">
    <property type="entry name" value="HotDog_dom_sf"/>
</dbReference>